<dbReference type="GO" id="GO:0015986">
    <property type="term" value="P:proton motive force-driven ATP synthesis"/>
    <property type="evidence" value="ECO:0007669"/>
    <property type="project" value="InterPro"/>
</dbReference>
<dbReference type="RefSeq" id="XP_009497765.1">
    <property type="nucleotide sequence ID" value="XM_009499490.1"/>
</dbReference>
<evidence type="ECO:0000256" key="1">
    <source>
        <dbReference type="ARBA" id="ARBA00004325"/>
    </source>
</evidence>
<sequence>MSFANTFLTKLAPVIHASRCVGAVATEVARREALIVGPKDLMNFTKDLAAINLKNIPQATVRQALNFTFKTFQVLGLFTIGEMIGRGNLIGYKV</sequence>
<dbReference type="GO" id="GO:0015078">
    <property type="term" value="F:proton transmembrane transporter activity"/>
    <property type="evidence" value="ECO:0007669"/>
    <property type="project" value="InterPro"/>
</dbReference>
<reference evidence="10" key="1">
    <citation type="submission" date="2013-04" db="EMBL/GenBank/DDBJ databases">
        <title>The Genome Sequence of Fonticula alba ATCC 38817.</title>
        <authorList>
            <consortium name="The Broad Institute Genomics Platform"/>
            <person name="Russ C."/>
            <person name="Cuomo C."/>
            <person name="Burger G."/>
            <person name="Gray M.W."/>
            <person name="Holland P.W.H."/>
            <person name="King N."/>
            <person name="Lang F.B.F."/>
            <person name="Roger A.J."/>
            <person name="Ruiz-Trillo I."/>
            <person name="Brown M."/>
            <person name="Walker B."/>
            <person name="Young S."/>
            <person name="Zeng Q."/>
            <person name="Gargeya S."/>
            <person name="Fitzgerald M."/>
            <person name="Haas B."/>
            <person name="Abouelleil A."/>
            <person name="Allen A.W."/>
            <person name="Alvarado L."/>
            <person name="Arachchi H.M."/>
            <person name="Berlin A.M."/>
            <person name="Chapman S.B."/>
            <person name="Gainer-Dewar J."/>
            <person name="Goldberg J."/>
            <person name="Griggs A."/>
            <person name="Gujja S."/>
            <person name="Hansen M."/>
            <person name="Howarth C."/>
            <person name="Imamovic A."/>
            <person name="Ireland A."/>
            <person name="Larimer J."/>
            <person name="McCowan C."/>
            <person name="Murphy C."/>
            <person name="Pearson M."/>
            <person name="Poon T.W."/>
            <person name="Priest M."/>
            <person name="Roberts A."/>
            <person name="Saif S."/>
            <person name="Shea T."/>
            <person name="Sisk P."/>
            <person name="Sykes S."/>
            <person name="Wortman J."/>
            <person name="Nusbaum C."/>
            <person name="Birren B."/>
        </authorList>
    </citation>
    <scope>NUCLEOTIDE SEQUENCE [LARGE SCALE GENOMIC DNA]</scope>
    <source>
        <strain evidence="10">ATCC 38817</strain>
    </source>
</reference>
<dbReference type="Proteomes" id="UP000030693">
    <property type="component" value="Unassembled WGS sequence"/>
</dbReference>
<gene>
    <name evidence="10" type="ORF">H696_05670</name>
</gene>
<evidence type="ECO:0000256" key="8">
    <source>
        <dbReference type="ARBA" id="ARBA00023136"/>
    </source>
</evidence>
<keyword evidence="4" id="KW-0138">CF(0)</keyword>
<accession>A0A058Z119</accession>
<organism evidence="10">
    <name type="scientific">Fonticula alba</name>
    <name type="common">Slime mold</name>
    <dbReference type="NCBI Taxonomy" id="691883"/>
    <lineage>
        <taxon>Eukaryota</taxon>
        <taxon>Rotosphaerida</taxon>
        <taxon>Fonticulaceae</taxon>
        <taxon>Fonticula</taxon>
    </lineage>
</organism>
<protein>
    <recommendedName>
        <fullName evidence="12">F-type H+-transporting ATPase subunit G</fullName>
    </recommendedName>
</protein>
<proteinExistence type="inferred from homology"/>
<evidence type="ECO:0008006" key="12">
    <source>
        <dbReference type="Google" id="ProtNLM"/>
    </source>
</evidence>
<evidence type="ECO:0000256" key="4">
    <source>
        <dbReference type="ARBA" id="ARBA00022547"/>
    </source>
</evidence>
<name>A0A058Z119_FONAL</name>
<dbReference type="AlphaFoldDB" id="A0A058Z119"/>
<keyword evidence="5" id="KW-0375">Hydrogen ion transport</keyword>
<evidence type="ECO:0000256" key="3">
    <source>
        <dbReference type="ARBA" id="ARBA00022448"/>
    </source>
</evidence>
<keyword evidence="3" id="KW-0813">Transport</keyword>
<dbReference type="GeneID" id="20530395"/>
<dbReference type="OrthoDB" id="437at2759"/>
<evidence type="ECO:0000256" key="6">
    <source>
        <dbReference type="ARBA" id="ARBA00023065"/>
    </source>
</evidence>
<keyword evidence="7" id="KW-0496">Mitochondrion</keyword>
<dbReference type="Pfam" id="PF04718">
    <property type="entry name" value="ATP-synt_G"/>
    <property type="match status" value="1"/>
</dbReference>
<keyword evidence="11" id="KW-1185">Reference proteome</keyword>
<evidence type="ECO:0000256" key="7">
    <source>
        <dbReference type="ARBA" id="ARBA00023128"/>
    </source>
</evidence>
<dbReference type="GO" id="GO:0031966">
    <property type="term" value="C:mitochondrial membrane"/>
    <property type="evidence" value="ECO:0007669"/>
    <property type="project" value="UniProtKB-SubCell"/>
</dbReference>
<evidence type="ECO:0000313" key="11">
    <source>
        <dbReference type="Proteomes" id="UP000030693"/>
    </source>
</evidence>
<dbReference type="InterPro" id="IPR006808">
    <property type="entry name" value="ATP_synth_F0_gsu_mt"/>
</dbReference>
<comment type="subcellular location">
    <subcellularLocation>
        <location evidence="1">Mitochondrion membrane</location>
    </subcellularLocation>
</comment>
<dbReference type="EMBL" id="KB932212">
    <property type="protein sequence ID" value="KCV67945.1"/>
    <property type="molecule type" value="Genomic_DNA"/>
</dbReference>
<keyword evidence="6" id="KW-0406">Ion transport</keyword>
<keyword evidence="8" id="KW-0472">Membrane</keyword>
<dbReference type="GO" id="GO:0045259">
    <property type="term" value="C:proton-transporting ATP synthase complex"/>
    <property type="evidence" value="ECO:0007669"/>
    <property type="project" value="UniProtKB-KW"/>
</dbReference>
<evidence type="ECO:0000256" key="9">
    <source>
        <dbReference type="ARBA" id="ARBA00023310"/>
    </source>
</evidence>
<evidence type="ECO:0000313" key="10">
    <source>
        <dbReference type="EMBL" id="KCV67945.1"/>
    </source>
</evidence>
<evidence type="ECO:0000256" key="5">
    <source>
        <dbReference type="ARBA" id="ARBA00022781"/>
    </source>
</evidence>
<evidence type="ECO:0000256" key="2">
    <source>
        <dbReference type="ARBA" id="ARBA00005699"/>
    </source>
</evidence>
<comment type="similarity">
    <text evidence="2">Belongs to the ATPase g subunit family.</text>
</comment>
<keyword evidence="9" id="KW-0066">ATP synthesis</keyword>